<protein>
    <submittedName>
        <fullName evidence="2">Glr2032 protein</fullName>
    </submittedName>
</protein>
<dbReference type="Proteomes" id="UP000000557">
    <property type="component" value="Chromosome"/>
</dbReference>
<dbReference type="PhylomeDB" id="Q7NJ00"/>
<dbReference type="STRING" id="251221.gene:10759524"/>
<gene>
    <name evidence="2" type="ordered locus">glr2032</name>
</gene>
<accession>Q7NJ00</accession>
<reference evidence="2 3" key="1">
    <citation type="journal article" date="2003" name="DNA Res.">
        <title>Complete genome structure of Gloeobacter violaceus PCC 7421, a cyanobacterium that lacks thylakoids.</title>
        <authorList>
            <person name="Nakamura Y."/>
            <person name="Kaneko T."/>
            <person name="Sato S."/>
            <person name="Mimuro M."/>
            <person name="Miyashita H."/>
            <person name="Tsuchiya T."/>
            <person name="Sasamoto S."/>
            <person name="Watanabe A."/>
            <person name="Kawashima K."/>
            <person name="Kishida Y."/>
            <person name="Kiyokawa C."/>
            <person name="Kohara M."/>
            <person name="Matsumoto M."/>
            <person name="Matsuno A."/>
            <person name="Nakazaki N."/>
            <person name="Shimpo S."/>
            <person name="Takeuchi C."/>
            <person name="Yamada M."/>
            <person name="Tabata S."/>
        </authorList>
    </citation>
    <scope>NUCLEOTIDE SEQUENCE [LARGE SCALE GENOMIC DNA]</scope>
    <source>
        <strain evidence="3">ATCC 29082 / PCC 7421</strain>
    </source>
</reference>
<dbReference type="EMBL" id="BA000045">
    <property type="protein sequence ID" value="BAC89973.1"/>
    <property type="molecule type" value="Genomic_DNA"/>
</dbReference>
<organism evidence="2 3">
    <name type="scientific">Gloeobacter violaceus (strain ATCC 29082 / PCC 7421)</name>
    <dbReference type="NCBI Taxonomy" id="251221"/>
    <lineage>
        <taxon>Bacteria</taxon>
        <taxon>Bacillati</taxon>
        <taxon>Cyanobacteriota</taxon>
        <taxon>Cyanophyceae</taxon>
        <taxon>Gloeobacterales</taxon>
        <taxon>Gloeobacteraceae</taxon>
        <taxon>Gloeobacter</taxon>
    </lineage>
</organism>
<evidence type="ECO:0000313" key="3">
    <source>
        <dbReference type="Proteomes" id="UP000000557"/>
    </source>
</evidence>
<dbReference type="OrthoDB" id="563554at2"/>
<sequence>MSTKRMLSALALLAILTGALPAIGAPRHGGQAVEIQGYQFELVVEPESGGAHLDLFINDPKSKTVSDAAVQLQVSAPGGQKLSLPMKYGEGHYEAVLPAAAKGVYRVVALATVGGKKLNSRFSFKL</sequence>
<proteinExistence type="predicted"/>
<dbReference type="EnsemblBacteria" id="BAC89973">
    <property type="protein sequence ID" value="BAC89973"/>
    <property type="gene ID" value="BAC89973"/>
</dbReference>
<reference evidence="2 3" key="2">
    <citation type="journal article" date="2003" name="DNA Res.">
        <title>Complete genome structure of Gloeobacter violaceus PCC 7421, a cyanobacterium that lacks thylakoids (supplement).</title>
        <authorList>
            <person name="Nakamura Y."/>
            <person name="Kaneko T."/>
            <person name="Sato S."/>
            <person name="Mimuro M."/>
            <person name="Miyashita H."/>
            <person name="Tsuchiya T."/>
            <person name="Sasamoto S."/>
            <person name="Watanabe A."/>
            <person name="Kawashima K."/>
            <person name="Kishida Y."/>
            <person name="Kiyokawa C."/>
            <person name="Kohara M."/>
            <person name="Matsumoto M."/>
            <person name="Matsuno A."/>
            <person name="Nakazaki N."/>
            <person name="Shimpo S."/>
            <person name="Takeuchi C."/>
            <person name="Yamada M."/>
            <person name="Tabata S."/>
        </authorList>
    </citation>
    <scope>NUCLEOTIDE SEQUENCE [LARGE SCALE GENOMIC DNA]</scope>
    <source>
        <strain evidence="3">ATCC 29082 / PCC 7421</strain>
    </source>
</reference>
<feature type="chain" id="PRO_5004288861" evidence="1">
    <location>
        <begin position="25"/>
        <end position="126"/>
    </location>
</feature>
<keyword evidence="3" id="KW-1185">Reference proteome</keyword>
<evidence type="ECO:0000313" key="2">
    <source>
        <dbReference type="EMBL" id="BAC89973.1"/>
    </source>
</evidence>
<dbReference type="InParanoid" id="Q7NJ00"/>
<dbReference type="KEGG" id="gvi:glr2032"/>
<dbReference type="AlphaFoldDB" id="Q7NJ00"/>
<dbReference type="RefSeq" id="WP_011142030.1">
    <property type="nucleotide sequence ID" value="NC_005125.1"/>
</dbReference>
<dbReference type="eggNOG" id="ENOG5032TVN">
    <property type="taxonomic scope" value="Bacteria"/>
</dbReference>
<dbReference type="HOGENOM" id="CLU_1978372_0_0_3"/>
<name>Q7NJ00_GLOVI</name>
<keyword evidence="1" id="KW-0732">Signal</keyword>
<evidence type="ECO:0000256" key="1">
    <source>
        <dbReference type="SAM" id="SignalP"/>
    </source>
</evidence>
<feature type="signal peptide" evidence="1">
    <location>
        <begin position="1"/>
        <end position="24"/>
    </location>
</feature>